<dbReference type="Proteomes" id="UP000001876">
    <property type="component" value="Unassembled WGS sequence"/>
</dbReference>
<dbReference type="Gene3D" id="1.25.40.20">
    <property type="entry name" value="Ankyrin repeat-containing domain"/>
    <property type="match status" value="3"/>
</dbReference>
<dbReference type="PANTHER" id="PTHR24173:SF74">
    <property type="entry name" value="ANKYRIN REPEAT DOMAIN-CONTAINING PROTEIN 16"/>
    <property type="match status" value="1"/>
</dbReference>
<feature type="region of interest" description="Disordered" evidence="5">
    <location>
        <begin position="1"/>
        <end position="25"/>
    </location>
</feature>
<dbReference type="SMART" id="SM00248">
    <property type="entry name" value="ANK"/>
    <property type="match status" value="5"/>
</dbReference>
<dbReference type="InterPro" id="IPR036770">
    <property type="entry name" value="Ankyrin_rpt-contain_sf"/>
</dbReference>
<evidence type="ECO:0000313" key="7">
    <source>
        <dbReference type="Proteomes" id="UP000001876"/>
    </source>
</evidence>
<dbReference type="InterPro" id="IPR002110">
    <property type="entry name" value="Ankyrin_rpt"/>
</dbReference>
<feature type="region of interest" description="Disordered" evidence="5">
    <location>
        <begin position="348"/>
        <end position="474"/>
    </location>
</feature>
<feature type="repeat" description="ANK" evidence="3">
    <location>
        <begin position="59"/>
        <end position="80"/>
    </location>
</feature>
<dbReference type="EMBL" id="GG663737">
    <property type="protein sequence ID" value="EEH58278.1"/>
    <property type="molecule type" value="Genomic_DNA"/>
</dbReference>
<evidence type="ECO:0000313" key="6">
    <source>
        <dbReference type="EMBL" id="EEH58278.1"/>
    </source>
</evidence>
<dbReference type="OMA" id="NHEAPHA"/>
<proteinExistence type="predicted"/>
<gene>
    <name evidence="6" type="ORF">MICPUCDRAFT_38495</name>
</gene>
<feature type="compositionally biased region" description="Pro residues" evidence="5">
    <location>
        <begin position="451"/>
        <end position="472"/>
    </location>
</feature>
<dbReference type="PANTHER" id="PTHR24173">
    <property type="entry name" value="ANKYRIN REPEAT CONTAINING"/>
    <property type="match status" value="1"/>
</dbReference>
<feature type="compositionally biased region" description="Polar residues" evidence="5">
    <location>
        <begin position="349"/>
        <end position="359"/>
    </location>
</feature>
<feature type="compositionally biased region" description="Low complexity" evidence="5">
    <location>
        <begin position="400"/>
        <end position="410"/>
    </location>
</feature>
<keyword evidence="1" id="KW-0677">Repeat</keyword>
<dbReference type="PROSITE" id="PS50088">
    <property type="entry name" value="ANK_REPEAT"/>
    <property type="match status" value="3"/>
</dbReference>
<feature type="compositionally biased region" description="Acidic residues" evidence="5">
    <location>
        <begin position="319"/>
        <end position="330"/>
    </location>
</feature>
<keyword evidence="4" id="KW-0175">Coiled coil</keyword>
<dbReference type="KEGG" id="mpp:MICPUCDRAFT_38495"/>
<dbReference type="RefSeq" id="XP_003056633.1">
    <property type="nucleotide sequence ID" value="XM_003056587.1"/>
</dbReference>
<evidence type="ECO:0000256" key="4">
    <source>
        <dbReference type="SAM" id="Coils"/>
    </source>
</evidence>
<evidence type="ECO:0000256" key="1">
    <source>
        <dbReference type="ARBA" id="ARBA00022737"/>
    </source>
</evidence>
<reference evidence="6 7" key="1">
    <citation type="journal article" date="2009" name="Science">
        <title>Green evolution and dynamic adaptations revealed by genomes of the marine picoeukaryotes Micromonas.</title>
        <authorList>
            <person name="Worden A.Z."/>
            <person name="Lee J.H."/>
            <person name="Mock T."/>
            <person name="Rouze P."/>
            <person name="Simmons M.P."/>
            <person name="Aerts A.L."/>
            <person name="Allen A.E."/>
            <person name="Cuvelier M.L."/>
            <person name="Derelle E."/>
            <person name="Everett M.V."/>
            <person name="Foulon E."/>
            <person name="Grimwood J."/>
            <person name="Gundlach H."/>
            <person name="Henrissat B."/>
            <person name="Napoli C."/>
            <person name="McDonald S.M."/>
            <person name="Parker M.S."/>
            <person name="Rombauts S."/>
            <person name="Salamov A."/>
            <person name="Von Dassow P."/>
            <person name="Badger J.H."/>
            <person name="Coutinho P.M."/>
            <person name="Demir E."/>
            <person name="Dubchak I."/>
            <person name="Gentemann C."/>
            <person name="Eikrem W."/>
            <person name="Gready J.E."/>
            <person name="John U."/>
            <person name="Lanier W."/>
            <person name="Lindquist E.A."/>
            <person name="Lucas S."/>
            <person name="Mayer K.F."/>
            <person name="Moreau H."/>
            <person name="Not F."/>
            <person name="Otillar R."/>
            <person name="Panaud O."/>
            <person name="Pangilinan J."/>
            <person name="Paulsen I."/>
            <person name="Piegu B."/>
            <person name="Poliakov A."/>
            <person name="Robbens S."/>
            <person name="Schmutz J."/>
            <person name="Toulza E."/>
            <person name="Wyss T."/>
            <person name="Zelensky A."/>
            <person name="Zhou K."/>
            <person name="Armbrust E.V."/>
            <person name="Bhattacharya D."/>
            <person name="Goodenough U.W."/>
            <person name="Van de Peer Y."/>
            <person name="Grigoriev I.V."/>
        </authorList>
    </citation>
    <scope>NUCLEOTIDE SEQUENCE [LARGE SCALE GENOMIC DNA]</scope>
    <source>
        <strain evidence="6 7">CCMP1545</strain>
    </source>
</reference>
<name>C1MND6_MICPC</name>
<keyword evidence="7" id="KW-1185">Reference proteome</keyword>
<feature type="coiled-coil region" evidence="4">
    <location>
        <begin position="536"/>
        <end position="563"/>
    </location>
</feature>
<evidence type="ECO:0000256" key="2">
    <source>
        <dbReference type="ARBA" id="ARBA00023043"/>
    </source>
</evidence>
<organism evidence="7">
    <name type="scientific">Micromonas pusilla (strain CCMP1545)</name>
    <name type="common">Picoplanktonic green alga</name>
    <dbReference type="NCBI Taxonomy" id="564608"/>
    <lineage>
        <taxon>Eukaryota</taxon>
        <taxon>Viridiplantae</taxon>
        <taxon>Chlorophyta</taxon>
        <taxon>Mamiellophyceae</taxon>
        <taxon>Mamiellales</taxon>
        <taxon>Mamiellaceae</taxon>
        <taxon>Micromonas</taxon>
    </lineage>
</organism>
<dbReference type="SUPFAM" id="SSF48403">
    <property type="entry name" value="Ankyrin repeat"/>
    <property type="match status" value="1"/>
</dbReference>
<evidence type="ECO:0000256" key="3">
    <source>
        <dbReference type="PROSITE-ProRule" id="PRU00023"/>
    </source>
</evidence>
<keyword evidence="2 3" id="KW-0040">ANK repeat</keyword>
<dbReference type="PROSITE" id="PS50297">
    <property type="entry name" value="ANK_REP_REGION"/>
    <property type="match status" value="2"/>
</dbReference>
<accession>C1MND6</accession>
<dbReference type="eggNOG" id="KOG4177">
    <property type="taxonomic scope" value="Eukaryota"/>
</dbReference>
<feature type="compositionally biased region" description="Basic and acidic residues" evidence="5">
    <location>
        <begin position="232"/>
        <end position="244"/>
    </location>
</feature>
<protein>
    <submittedName>
        <fullName evidence="6">Predicted protein</fullName>
    </submittedName>
</protein>
<dbReference type="Pfam" id="PF12796">
    <property type="entry name" value="Ank_2"/>
    <property type="match status" value="2"/>
</dbReference>
<evidence type="ECO:0000256" key="5">
    <source>
        <dbReference type="SAM" id="MobiDB-lite"/>
    </source>
</evidence>
<feature type="repeat" description="ANK" evidence="3">
    <location>
        <begin position="105"/>
        <end position="137"/>
    </location>
</feature>
<dbReference type="GeneID" id="9682525"/>
<feature type="region of interest" description="Disordered" evidence="5">
    <location>
        <begin position="232"/>
        <end position="336"/>
    </location>
</feature>
<dbReference type="OrthoDB" id="512202at2759"/>
<feature type="compositionally biased region" description="Basic and acidic residues" evidence="5">
    <location>
        <begin position="253"/>
        <end position="269"/>
    </location>
</feature>
<dbReference type="AlphaFoldDB" id="C1MND6"/>
<sequence length="566" mass="57196">MAPDGGGSPGATPATGTPPPAAKSKHPLLAAVQGGSATIVKLLLDKTRDAVDDVRAPGTDNTALHLAAAEGKLDVLKILLPAFASSCAGAARGGERAGVNARNANGDTPLMFACARGRTAAAAALLNAGASADATNKGKSTPLMFASHANEALCVEILLRAKASVEAQDAHGRRALHYAVEAGAWRCVDALIETGGADVFARDRDGRVPSAEWHQHGVGEDARRRCRDALERETRRRTEARRDATAALLAGEADGRGDEGGGDAPRAKAEASSGSSGGGSGKKKKKSEREGGGKKRGPKRATDAGGGEEGVSTGKSDDDGSDGDGDDDDASPALTVNDAWAAAFAAMVTNATPEASPSSPGIEEGTGGGGGGDGDDDDGFEKVVSKRKAKGGGGGGGGSAVPQPAAVSKPKPAKAPPPRPAPQSPAPPASSATSWATMAGSKETSSRGQTPLPPPPTSPPPPPMTPTSPPPRDLSWIAEATRRLESTHVTAAALEVTLAHVCGVGIDTLSYSQLEVVEEIHRDALARCAEARIELVRTQERVKAAAAAEIERLRAALADATTRGGE</sequence>
<feature type="compositionally biased region" description="Pro residues" evidence="5">
    <location>
        <begin position="413"/>
        <end position="428"/>
    </location>
</feature>
<feature type="repeat" description="ANK" evidence="3">
    <location>
        <begin position="171"/>
        <end position="204"/>
    </location>
</feature>